<dbReference type="FunFam" id="2.60.40.10:FF:000002">
    <property type="entry name" value="Titin a"/>
    <property type="match status" value="4"/>
</dbReference>
<accession>A0A8C6LDJ9</accession>
<dbReference type="Gene3D" id="2.60.40.10">
    <property type="entry name" value="Immunoglobulins"/>
    <property type="match status" value="22"/>
</dbReference>
<organism evidence="6 7">
    <name type="scientific">Nothobranchius furzeri</name>
    <name type="common">Turquoise killifish</name>
    <dbReference type="NCBI Taxonomy" id="105023"/>
    <lineage>
        <taxon>Eukaryota</taxon>
        <taxon>Metazoa</taxon>
        <taxon>Chordata</taxon>
        <taxon>Craniata</taxon>
        <taxon>Vertebrata</taxon>
        <taxon>Euteleostomi</taxon>
        <taxon>Actinopterygii</taxon>
        <taxon>Neopterygii</taxon>
        <taxon>Teleostei</taxon>
        <taxon>Neoteleostei</taxon>
        <taxon>Acanthomorphata</taxon>
        <taxon>Ovalentaria</taxon>
        <taxon>Atherinomorphae</taxon>
        <taxon>Cyprinodontiformes</taxon>
        <taxon>Nothobranchiidae</taxon>
        <taxon>Nothobranchius</taxon>
    </lineage>
</organism>
<feature type="domain" description="Fibronectin type-III" evidence="5">
    <location>
        <begin position="1719"/>
        <end position="1804"/>
    </location>
</feature>
<keyword evidence="2" id="KW-0393">Immunoglobulin domain</keyword>
<reference evidence="6" key="2">
    <citation type="submission" date="2025-08" db="UniProtKB">
        <authorList>
            <consortium name="Ensembl"/>
        </authorList>
    </citation>
    <scope>IDENTIFICATION</scope>
</reference>
<feature type="domain" description="Fibronectin type-III" evidence="5">
    <location>
        <begin position="1421"/>
        <end position="1517"/>
    </location>
</feature>
<dbReference type="PROSITE" id="PS50853">
    <property type="entry name" value="FN3"/>
    <property type="match status" value="14"/>
</dbReference>
<keyword evidence="7" id="KW-1185">Reference proteome</keyword>
<dbReference type="GeneTree" id="ENSGT01150000286978"/>
<dbReference type="FunFam" id="2.60.40.10:FF:000012">
    <property type="entry name" value="titin isoform X1"/>
    <property type="match status" value="3"/>
</dbReference>
<feature type="domain" description="Ig-like" evidence="4">
    <location>
        <begin position="1521"/>
        <end position="1627"/>
    </location>
</feature>
<evidence type="ECO:0008006" key="8">
    <source>
        <dbReference type="Google" id="ProtNLM"/>
    </source>
</evidence>
<feature type="domain" description="Fibronectin type-III" evidence="5">
    <location>
        <begin position="562"/>
        <end position="656"/>
    </location>
</feature>
<feature type="domain" description="Fibronectin type-III" evidence="5">
    <location>
        <begin position="938"/>
        <end position="1032"/>
    </location>
</feature>
<reference evidence="6" key="1">
    <citation type="submission" date="2014-08" db="EMBL/GenBank/DDBJ databases">
        <authorList>
            <person name="Senf B."/>
            <person name="Petzold A."/>
            <person name="Downie B.R."/>
            <person name="Koch P."/>
            <person name="Platzer M."/>
        </authorList>
    </citation>
    <scope>NUCLEOTIDE SEQUENCE [LARGE SCALE GENOMIC DNA]</scope>
    <source>
        <strain evidence="6">GRZ</strain>
    </source>
</reference>
<feature type="domain" description="Fibronectin type-III" evidence="5">
    <location>
        <begin position="738"/>
        <end position="837"/>
    </location>
</feature>
<evidence type="ECO:0000256" key="1">
    <source>
        <dbReference type="ARBA" id="ARBA00022737"/>
    </source>
</evidence>
<dbReference type="FunFam" id="2.60.40.10:FF:000031">
    <property type="entry name" value="Myosin-binding protein C, slow type"/>
    <property type="match status" value="1"/>
</dbReference>
<feature type="domain" description="Ig-like" evidence="4">
    <location>
        <begin position="211"/>
        <end position="300"/>
    </location>
</feature>
<dbReference type="CDD" id="cd00063">
    <property type="entry name" value="FN3"/>
    <property type="match status" value="17"/>
</dbReference>
<dbReference type="FunFam" id="2.60.40.10:FF:000011">
    <property type="entry name" value="Titin b"/>
    <property type="match status" value="2"/>
</dbReference>
<feature type="domain" description="Fibronectin type-III" evidence="5">
    <location>
        <begin position="1323"/>
        <end position="1418"/>
    </location>
</feature>
<feature type="domain" description="Fibronectin type-III" evidence="5">
    <location>
        <begin position="1038"/>
        <end position="1133"/>
    </location>
</feature>
<keyword evidence="1" id="KW-0677">Repeat</keyword>
<dbReference type="PANTHER" id="PTHR14340">
    <property type="entry name" value="MICROFIBRIL-ASSOCIATED GLYCOPROTEIN 3"/>
    <property type="match status" value="1"/>
</dbReference>
<dbReference type="SUPFAM" id="SSF48726">
    <property type="entry name" value="Immunoglobulin"/>
    <property type="match status" value="5"/>
</dbReference>
<feature type="domain" description="Ig-like" evidence="4">
    <location>
        <begin position="840"/>
        <end position="929"/>
    </location>
</feature>
<dbReference type="InterPro" id="IPR003961">
    <property type="entry name" value="FN3_dom"/>
</dbReference>
<evidence type="ECO:0000259" key="4">
    <source>
        <dbReference type="PROSITE" id="PS50835"/>
    </source>
</evidence>
<feature type="domain" description="Fibronectin type-III" evidence="5">
    <location>
        <begin position="111"/>
        <end position="207"/>
    </location>
</feature>
<dbReference type="SMART" id="SM00408">
    <property type="entry name" value="IGc2"/>
    <property type="match status" value="5"/>
</dbReference>
<dbReference type="InterPro" id="IPR003599">
    <property type="entry name" value="Ig_sub"/>
</dbReference>
<dbReference type="FunFam" id="2.60.40.10:FF:000003">
    <property type="entry name" value="Titin isoform E"/>
    <property type="match status" value="3"/>
</dbReference>
<evidence type="ECO:0000259" key="5">
    <source>
        <dbReference type="PROSITE" id="PS50853"/>
    </source>
</evidence>
<dbReference type="InterPro" id="IPR013783">
    <property type="entry name" value="Ig-like_fold"/>
</dbReference>
<feature type="domain" description="Fibronectin type-III" evidence="5">
    <location>
        <begin position="7"/>
        <end position="105"/>
    </location>
</feature>
<dbReference type="SUPFAM" id="SSF49265">
    <property type="entry name" value="Fibronectin type III"/>
    <property type="match status" value="9"/>
</dbReference>
<evidence type="ECO:0000256" key="2">
    <source>
        <dbReference type="ARBA" id="ARBA00023319"/>
    </source>
</evidence>
<feature type="compositionally biased region" description="Acidic residues" evidence="3">
    <location>
        <begin position="1856"/>
        <end position="1872"/>
    </location>
</feature>
<dbReference type="Pfam" id="PF00041">
    <property type="entry name" value="fn3"/>
    <property type="match status" value="15"/>
</dbReference>
<dbReference type="PRINTS" id="PR00014">
    <property type="entry name" value="FNTYPEIII"/>
</dbReference>
<dbReference type="PANTHER" id="PTHR14340:SF13">
    <property type="entry name" value="TITIN"/>
    <property type="match status" value="1"/>
</dbReference>
<protein>
    <recommendedName>
        <fullName evidence="8">Titin</fullName>
    </recommendedName>
</protein>
<dbReference type="Ensembl" id="ENSNFUT00015016790.1">
    <property type="protein sequence ID" value="ENSNFUP00015016022.1"/>
    <property type="gene ID" value="ENSNFUG00015007691.1"/>
</dbReference>
<dbReference type="InterPro" id="IPR036179">
    <property type="entry name" value="Ig-like_dom_sf"/>
</dbReference>
<feature type="domain" description="Ig-like" evidence="4">
    <location>
        <begin position="1931"/>
        <end position="2002"/>
    </location>
</feature>
<evidence type="ECO:0000313" key="6">
    <source>
        <dbReference type="Ensembl" id="ENSNFUP00015016022.1"/>
    </source>
</evidence>
<feature type="domain" description="Fibronectin type-III" evidence="5">
    <location>
        <begin position="1620"/>
        <end position="1714"/>
    </location>
</feature>
<dbReference type="SMART" id="SM00409">
    <property type="entry name" value="IG"/>
    <property type="match status" value="5"/>
</dbReference>
<dbReference type="InterPro" id="IPR036116">
    <property type="entry name" value="FN3_sf"/>
</dbReference>
<dbReference type="InterPro" id="IPR003598">
    <property type="entry name" value="Ig_sub2"/>
</dbReference>
<feature type="domain" description="Fibronectin type-III" evidence="5">
    <location>
        <begin position="1810"/>
        <end position="1931"/>
    </location>
</feature>
<feature type="domain" description="Fibronectin type-III" evidence="5">
    <location>
        <begin position="307"/>
        <end position="401"/>
    </location>
</feature>
<feature type="domain" description="Fibronectin type-III" evidence="5">
    <location>
        <begin position="2027"/>
        <end position="2121"/>
    </location>
</feature>
<reference evidence="6" key="3">
    <citation type="submission" date="2025-09" db="UniProtKB">
        <authorList>
            <consortium name="Ensembl"/>
        </authorList>
    </citation>
    <scope>IDENTIFICATION</scope>
</reference>
<dbReference type="FunFam" id="2.60.40.10:FF:000135">
    <property type="entry name" value="Titin a"/>
    <property type="match status" value="1"/>
</dbReference>
<dbReference type="InterPro" id="IPR007110">
    <property type="entry name" value="Ig-like_dom"/>
</dbReference>
<name>A0A8C6LDJ9_NOTFU</name>
<feature type="domain" description="Fibronectin type-III" evidence="5">
    <location>
        <begin position="1222"/>
        <end position="1321"/>
    </location>
</feature>
<dbReference type="FunFam" id="2.60.40.10:FF:000034">
    <property type="entry name" value="Titin isoform A"/>
    <property type="match status" value="4"/>
</dbReference>
<sequence>MRNPCVPPGSPHIEDVSNVAHDGMTITWSAPETDGGSKITNYIVEKKDRAGIKWTRCNRQKVTDLSYRVVGLTTDHEYEFRVTAENIVGVGEPSLPTSYYKACDPKYKPGAPAYVNVIDSTKTSITVSWGKPLSDGGSAIQGYIVEMCKAEEEEWTMVTPPTGLRVNKYEIPKLAEGQEYKVQVCALNKIGVGEPAVLSGTAKPEERIDPPHIHLDSELRKGITVKAGASVKMYIPFKGRPMPEIKWTKDEGNLSEKAVVEKAMNFTQLSIDSCDRSDSGKYSLNLTNSSGSVSEFVSVKVLDTPGPPQSLVVKNINRNSATLEWSAPLIDGGSKIKNYVIDKRESTRKAYANVSTKCSKTAFKVENLIEGAMYYFRVMAENEYGIGQAVETKTASKASEVPLPVGKVFLTDVTKSSASLSWEKPEHDGGSRIEYLFRIIAYNEKGKSEPKALAAPVIASDMTLEPSIRTQFNTYSVLAGKDLKLEFLVFGRPKPKVSWIRDGQALKVTSRVNVFNTPSTTGIQITEACKDDFGKYSITATNTVSSITEDVTVIILDKPGSPKGPVKVVEVSNTFVHLSWEPPEYTGGCQVKNYIVEKRDTTTTTWQPVVTQLARTAFKITKLKTGAEYQFRIIAENRYGKRTPYVKSATKDMMIIEWNEPVNDGGSAITGYHLESKERSSILWNKLNKTLITDTQFKICNLEEGVGYEFRVYAENIVGIGRCSKVSESFVARDPCDPPGAPEAVSISKNQIKIQWTKPQYDGGSKVNGYIVERKDLASPDRRWVRANFTNIIETYYTVTGLTENEQYEFRVTARNVAGVFSEPSESSGVVTATDEIEAPRASMDPKYKDLIVVNAGESLTFDADVYGKPIPDVVWLKEGKELEKALRIEVKSTQKRAAMTIKDVTKLDGGHYDLVLKNLGGTKTFPITVKVLDKPGPPNGPFKVTGVMADRCVLAWTEPSLDGGANITHYILEKRETSRLSWTVAAPNVQGLYHKVTNLLTGNEYIFRVRAVNKYGAGDYLESEPIVARNPYKPPSAPGTPDASHITKDSMVLSWTAPEHTGGADIQGYHLEKRDKDGIRWTKCNREKLTATNFKVTGLITDHFYEFRVTAENEAGMGDLSELSLFYRACDSTKTPGPPHHPKVTDYTKSSVALSWGKPIVDGGAYIKATKLIIKDLKEGGEYQFRVCAINSEGVGEAANVPGTVVTSDRAEAPEMELDADLRKVVSVLDAVTSDSITLSWSQPEFDGGCSISNYVIEKRDTNTQEWQMVASNVPRTSFKAGRLTHGSEYQFRIYAVNRYGKSTSLDSPGITAQYNIKQPGPPSTPIIKLATKSYMLVTWNEPVSDGGSPVLGYHLEWKERSSILWTKMNRGMIKDTEYKVTGVEAGMLYEYRIYAENLAGIGKCSKACEPVAARDPCDPPGTPVVTAVTRTSVSLSWDKPAYDGGAKISGYTIECKDLPEGRWTRCNFTNVPETFYDVTGLTENSQYDFRVIAKNAAGQFSIPSDNTGPITVKDDVDPPRVMMDVKFRETVFVKAGETIKIYADLAGRPAPVICWTKDGKDIELRARIQIVSTDTSTSVIIKDCIRRDSGQYVLTLQNIAGTVAMPINCVVLDRPGPSAGPLQVTGLTAEECTLSWGPPQEIGGANITHYIVEKRETSRLAWTLVKGDVTKTDFKVTGLLKGNEYIFRVLAVNKYGHGEVLESDTIKVTDPYIQPTAPAGVDVTFITGDSMTLTWCKPANDGGSPIIGYVIERREKTGMRWVRVNRDLVVDCNTYDFRVFAENAVGLSPPSEPSATFRALDPRVVPSRPTKPKVVNSTNESVSIVWKPPTVDGGAPILGYCVEYREFIPKPEPEVEEEEYEEEEEPESPEELARWIEAISLTKSLEFTITGLKANAEYEFCVKAVNKVGSSIRSPHSDPAAAKDRSAEPSFDADIEIRKLLIVKHGTSFTLKVPFKGKPVPIAEWTKEGVDLRVRGTIESGDSSTSLTIENSSRNDSGEYFVTIESPLGKATMLMVVKVLDTPGPPVNVKVSSVTKDSATLTWEVPENDGGDAVKAYHVEKREASKKAWISVTSNCHALTYKVEDLQEGAVYYFRVIAENEHGVGVPQEAKAGTKITGI</sequence>
<dbReference type="PROSITE" id="PS50835">
    <property type="entry name" value="IG_LIKE"/>
    <property type="match status" value="5"/>
</dbReference>
<feature type="domain" description="Ig-like" evidence="4">
    <location>
        <begin position="466"/>
        <end position="554"/>
    </location>
</feature>
<evidence type="ECO:0000256" key="3">
    <source>
        <dbReference type="SAM" id="MobiDB-lite"/>
    </source>
</evidence>
<evidence type="ECO:0000313" key="7">
    <source>
        <dbReference type="Proteomes" id="UP000694548"/>
    </source>
</evidence>
<dbReference type="Proteomes" id="UP000694548">
    <property type="component" value="Chromosome sgr08"/>
</dbReference>
<dbReference type="Pfam" id="PF07679">
    <property type="entry name" value="I-set"/>
    <property type="match status" value="5"/>
</dbReference>
<dbReference type="InterPro" id="IPR013098">
    <property type="entry name" value="Ig_I-set"/>
</dbReference>
<dbReference type="CDD" id="cd05748">
    <property type="entry name" value="Ig_Titin_like"/>
    <property type="match status" value="2"/>
</dbReference>
<proteinExistence type="predicted"/>
<dbReference type="SMART" id="SM00060">
    <property type="entry name" value="FN3"/>
    <property type="match status" value="17"/>
</dbReference>
<feature type="region of interest" description="Disordered" evidence="3">
    <location>
        <begin position="1854"/>
        <end position="1873"/>
    </location>
</feature>